<evidence type="ECO:0000256" key="1">
    <source>
        <dbReference type="ARBA" id="ARBA00000898"/>
    </source>
</evidence>
<dbReference type="GO" id="GO:0046872">
    <property type="term" value="F:metal ion binding"/>
    <property type="evidence" value="ECO:0007669"/>
    <property type="project" value="UniProtKB-UniRule"/>
</dbReference>
<dbReference type="SFLD" id="SFLDG01138">
    <property type="entry name" value="C1.6.2:_Deoxy-d-mannose-octulo"/>
    <property type="match status" value="1"/>
</dbReference>
<dbReference type="EC" id="3.1.3.45" evidence="5 11"/>
<comment type="function">
    <text evidence="11">Catalyzes the hydrolysis of 3-deoxy-D-manno-octulosonate 8-phosphate (KDO 8-P) to 3-deoxy-D-manno-octulosonate (KDO) and inorganic phosphate.</text>
</comment>
<dbReference type="SFLD" id="SFLDG01136">
    <property type="entry name" value="C1.6:_Phosphoserine_Phosphatas"/>
    <property type="match status" value="1"/>
</dbReference>
<dbReference type="CDD" id="cd01630">
    <property type="entry name" value="HAD_KDO-like"/>
    <property type="match status" value="1"/>
</dbReference>
<evidence type="ECO:0000256" key="2">
    <source>
        <dbReference type="ARBA" id="ARBA00001946"/>
    </source>
</evidence>
<keyword evidence="8 11" id="KW-0378">Hydrolase</keyword>
<dbReference type="GO" id="GO:0009103">
    <property type="term" value="P:lipopolysaccharide biosynthetic process"/>
    <property type="evidence" value="ECO:0007669"/>
    <property type="project" value="UniProtKB-UniRule"/>
</dbReference>
<feature type="binding site" evidence="12">
    <location>
        <position position="22"/>
    </location>
    <ligand>
        <name>substrate</name>
    </ligand>
</feature>
<dbReference type="Pfam" id="PF08282">
    <property type="entry name" value="Hydrolase_3"/>
    <property type="match status" value="1"/>
</dbReference>
<evidence type="ECO:0000256" key="3">
    <source>
        <dbReference type="ARBA" id="ARBA00005893"/>
    </source>
</evidence>
<comment type="cofactor">
    <cofactor evidence="2 11 12">
        <name>Mg(2+)</name>
        <dbReference type="ChEBI" id="CHEBI:18420"/>
    </cofactor>
</comment>
<dbReference type="Gene3D" id="3.40.50.1000">
    <property type="entry name" value="HAD superfamily/HAD-like"/>
    <property type="match status" value="1"/>
</dbReference>
<evidence type="ECO:0000256" key="10">
    <source>
        <dbReference type="ARBA" id="ARBA00031051"/>
    </source>
</evidence>
<evidence type="ECO:0000256" key="5">
    <source>
        <dbReference type="ARBA" id="ARBA00013066"/>
    </source>
</evidence>
<evidence type="ECO:0000256" key="8">
    <source>
        <dbReference type="ARBA" id="ARBA00022801"/>
    </source>
</evidence>
<keyword evidence="7 11" id="KW-0479">Metal-binding</keyword>
<evidence type="ECO:0000313" key="13">
    <source>
        <dbReference type="EMBL" id="NYT52713.1"/>
    </source>
</evidence>
<protein>
    <recommendedName>
        <fullName evidence="6 11">3-deoxy-D-manno-octulosonate 8-phosphate phosphatase KdsC</fullName>
        <ecNumber evidence="5 11">3.1.3.45</ecNumber>
    </recommendedName>
    <alternativeName>
        <fullName evidence="10 11">KDO 8-P phosphatase</fullName>
    </alternativeName>
</protein>
<proteinExistence type="inferred from homology"/>
<dbReference type="InterPro" id="IPR050793">
    <property type="entry name" value="CMP-NeuNAc_synthase"/>
</dbReference>
<dbReference type="AlphaFoldDB" id="A0A853G761"/>
<dbReference type="PANTHER" id="PTHR21485">
    <property type="entry name" value="HAD SUPERFAMILY MEMBERS CMAS AND KDSC"/>
    <property type="match status" value="1"/>
</dbReference>
<comment type="catalytic activity">
    <reaction evidence="1 11">
        <text>3-deoxy-alpha-D-manno-2-octulosonate-8-phosphate + H2O = 3-deoxy-alpha-D-manno-oct-2-ulosonate + phosphate</text>
        <dbReference type="Rhea" id="RHEA:11500"/>
        <dbReference type="ChEBI" id="CHEBI:15377"/>
        <dbReference type="ChEBI" id="CHEBI:43474"/>
        <dbReference type="ChEBI" id="CHEBI:85985"/>
        <dbReference type="ChEBI" id="CHEBI:85986"/>
        <dbReference type="EC" id="3.1.3.45"/>
    </reaction>
</comment>
<feature type="binding site" evidence="12">
    <location>
        <position position="113"/>
    </location>
    <ligand>
        <name>Mg(2+)</name>
        <dbReference type="ChEBI" id="CHEBI:18420"/>
    </ligand>
</feature>
<comment type="caution">
    <text evidence="13">The sequence shown here is derived from an EMBL/GenBank/DDBJ whole genome shotgun (WGS) entry which is preliminary data.</text>
</comment>
<feature type="binding site" evidence="12">
    <location>
        <position position="20"/>
    </location>
    <ligand>
        <name>Mg(2+)</name>
        <dbReference type="ChEBI" id="CHEBI:18420"/>
    </ligand>
</feature>
<dbReference type="GO" id="GO:0019143">
    <property type="term" value="F:3-deoxy-manno-octulosonate-8-phosphatase activity"/>
    <property type="evidence" value="ECO:0007669"/>
    <property type="project" value="UniProtKB-UniRule"/>
</dbReference>
<comment type="subunit">
    <text evidence="4 11">Homotetramer.</text>
</comment>
<evidence type="ECO:0000256" key="4">
    <source>
        <dbReference type="ARBA" id="ARBA00011881"/>
    </source>
</evidence>
<dbReference type="InterPro" id="IPR010023">
    <property type="entry name" value="KdsC_fam"/>
</dbReference>
<gene>
    <name evidence="13" type="primary">kdsC</name>
    <name evidence="13" type="ORF">H0A74_03995</name>
</gene>
<evidence type="ECO:0000313" key="14">
    <source>
        <dbReference type="Proteomes" id="UP000525329"/>
    </source>
</evidence>
<sequence length="177" mass="20014">MQLSNKFYLKAKNIKLIIFDVDGVLTDGGLYFSDKGIELKRFNSLDGLGIKLLKQNGIEPAIISARSSKNVMYRMQDLDIKHFYQGQDNKIVAFNNLIKKLSLKNEQVAYIGDDIIDLPVMRKIGLPIAVSNAHELIKENAYFVTEKIGGHGAVREVCDLLLKSQNTYNKTMNKYLT</sequence>
<keyword evidence="11" id="KW-0448">Lipopolysaccharide biosynthesis</keyword>
<dbReference type="SFLD" id="SFLDS00003">
    <property type="entry name" value="Haloacid_Dehalogenase"/>
    <property type="match status" value="1"/>
</dbReference>
<dbReference type="SUPFAM" id="SSF56784">
    <property type="entry name" value="HAD-like"/>
    <property type="match status" value="1"/>
</dbReference>
<dbReference type="InterPro" id="IPR023214">
    <property type="entry name" value="HAD_sf"/>
</dbReference>
<dbReference type="Proteomes" id="UP000525329">
    <property type="component" value="Unassembled WGS sequence"/>
</dbReference>
<reference evidence="13 14" key="1">
    <citation type="submission" date="2020-05" db="EMBL/GenBank/DDBJ databases">
        <title>Horizontal transmission and recombination maintain forever young bacterial symbiont genomes.</title>
        <authorList>
            <person name="Russell S.L."/>
            <person name="Pepper-Tunick E."/>
            <person name="Svedberg J."/>
            <person name="Byrne A."/>
            <person name="Ruelas Castillo J."/>
            <person name="Vollmers C."/>
            <person name="Beinart R.A."/>
            <person name="Corbett-Detig R."/>
        </authorList>
    </citation>
    <scope>NUCLEOTIDE SEQUENCE [LARGE SCALE GENOMIC DNA]</scope>
    <source>
        <strain evidence="13">Monterey_2004</strain>
    </source>
</reference>
<name>A0A853G761_9GAMM</name>
<organism evidence="13 14">
    <name type="scientific">Candidatus Vesicomyosocius endoextente</name>
    <dbReference type="NCBI Taxonomy" id="2738853"/>
    <lineage>
        <taxon>Bacteria</taxon>
        <taxon>Pseudomonadati</taxon>
        <taxon>Pseudomonadota</taxon>
        <taxon>Gammaproteobacteria</taxon>
        <taxon>Candidatus Pseudothioglobaceae</taxon>
        <taxon>Candidatus Vesicomyidisocius</taxon>
    </lineage>
</organism>
<accession>A0A853G761</accession>
<dbReference type="GO" id="GO:0008781">
    <property type="term" value="F:N-acylneuraminate cytidylyltransferase activity"/>
    <property type="evidence" value="ECO:0007669"/>
    <property type="project" value="TreeGrafter"/>
</dbReference>
<evidence type="ECO:0000256" key="9">
    <source>
        <dbReference type="ARBA" id="ARBA00022842"/>
    </source>
</evidence>
<dbReference type="NCBIfam" id="TIGR01670">
    <property type="entry name" value="KdsC-phosphatas"/>
    <property type="match status" value="1"/>
</dbReference>
<comment type="similarity">
    <text evidence="3 11">Belongs to the KdsC family.</text>
</comment>
<keyword evidence="9 11" id="KW-0460">Magnesium</keyword>
<dbReference type="PANTHER" id="PTHR21485:SF3">
    <property type="entry name" value="N-ACYLNEURAMINATE CYTIDYLYLTRANSFERASE"/>
    <property type="match status" value="1"/>
</dbReference>
<dbReference type="InterPro" id="IPR036412">
    <property type="entry name" value="HAD-like_sf"/>
</dbReference>
<evidence type="ECO:0000256" key="11">
    <source>
        <dbReference type="PIRNR" id="PIRNR006118"/>
    </source>
</evidence>
<evidence type="ECO:0000256" key="6">
    <source>
        <dbReference type="ARBA" id="ARBA00020092"/>
    </source>
</evidence>
<evidence type="ECO:0000256" key="12">
    <source>
        <dbReference type="PIRSR" id="PIRSR006118-2"/>
    </source>
</evidence>
<dbReference type="FunFam" id="3.40.50.1000:FF:000029">
    <property type="entry name" value="3-deoxy-D-manno-octulosonate 8-phosphate phosphatase KdsC"/>
    <property type="match status" value="1"/>
</dbReference>
<dbReference type="EMBL" id="JACCHU010000002">
    <property type="protein sequence ID" value="NYT52713.1"/>
    <property type="molecule type" value="Genomic_DNA"/>
</dbReference>
<evidence type="ECO:0000256" key="7">
    <source>
        <dbReference type="ARBA" id="ARBA00022723"/>
    </source>
</evidence>
<dbReference type="PIRSF" id="PIRSF006118">
    <property type="entry name" value="KDO8-P_Ptase"/>
    <property type="match status" value="1"/>
</dbReference>
<dbReference type="NCBIfam" id="NF007019">
    <property type="entry name" value="PRK09484.1"/>
    <property type="match status" value="1"/>
</dbReference>